<dbReference type="EMBL" id="VWRR01000011">
    <property type="protein sequence ID" value="KAF6002133.1"/>
    <property type="molecule type" value="Genomic_DNA"/>
</dbReference>
<keyword evidence="3" id="KW-1185">Reference proteome</keyword>
<reference evidence="2 3" key="1">
    <citation type="journal article" date="2020" name="J. Phycol.">
        <title>Comparative genome analysis reveals Cyanidiococcus gen. nov., a new extremophilic red algal genus sister to Cyanidioschyzon (Cyanidioschyzonaceae, Rhodophyta).</title>
        <authorList>
            <person name="Liu S.-L."/>
            <person name="Chiang Y.-R."/>
            <person name="Yoon H.S."/>
            <person name="Fu H.-Y."/>
        </authorList>
    </citation>
    <scope>NUCLEOTIDE SEQUENCE [LARGE SCALE GENOMIC DNA]</scope>
    <source>
        <strain evidence="2 3">THAL066</strain>
    </source>
</reference>
<gene>
    <name evidence="2" type="ORF">F1559_001117</name>
</gene>
<evidence type="ECO:0000256" key="1">
    <source>
        <dbReference type="SAM" id="Phobius"/>
    </source>
</evidence>
<accession>A0A7J7IGD3</accession>
<keyword evidence="1" id="KW-0812">Transmembrane</keyword>
<dbReference type="Proteomes" id="UP000530660">
    <property type="component" value="Unassembled WGS sequence"/>
</dbReference>
<keyword evidence="1" id="KW-0472">Membrane</keyword>
<dbReference type="AlphaFoldDB" id="A0A7J7IGD3"/>
<dbReference type="OrthoDB" id="4584at2759"/>
<protein>
    <submittedName>
        <fullName evidence="2">Uncharacterized protein</fullName>
    </submittedName>
</protein>
<name>A0A7J7IGD3_9RHOD</name>
<evidence type="ECO:0000313" key="2">
    <source>
        <dbReference type="EMBL" id="KAF6002133.1"/>
    </source>
</evidence>
<proteinExistence type="predicted"/>
<comment type="caution">
    <text evidence="2">The sequence shown here is derived from an EMBL/GenBank/DDBJ whole genome shotgun (WGS) entry which is preliminary data.</text>
</comment>
<organism evidence="2 3">
    <name type="scientific">Cyanidiococcus yangmingshanensis</name>
    <dbReference type="NCBI Taxonomy" id="2690220"/>
    <lineage>
        <taxon>Eukaryota</taxon>
        <taxon>Rhodophyta</taxon>
        <taxon>Bangiophyceae</taxon>
        <taxon>Cyanidiales</taxon>
        <taxon>Cyanidiaceae</taxon>
        <taxon>Cyanidiococcus</taxon>
    </lineage>
</organism>
<sequence length="492" mass="54947">MLKQSQSLVQPLVWGLRYTLGCLFVTLSAPVLVALFYDFPDTKLLRRWKDMAVRVLRCLLKVFGIDAVLADSSQRFRARIWYLRDPLVLRWRSTLHAGYTSCTLDQPGRWMSDAEFHQLIQVLEQIGRNSMDSLPCYGVFGPQPRVALSNRIVTIAYAPDGEPCAFTAMVYLEEPDSASRCRSWGAGSFIVHLGLTMIAWKHRGRRIQSPVFSKCMLLPLLNQRRLGFTITNIGASPAGIGAVSDYFQDAFPDYLGRVPRSTFHVRIARHVLSQYRHEFGCSQKALFDEGVFVVRGSNQADGGGAAAFIKADGLPTSRYRDERCNRFCAAMLDLRNGDEIFQVARVHVFDTIFRYRRQRSVGFRRTGTTNTASLIGIRASRTNGVPAARHRGRDSKNLEPPCKNTAEISSGYDFSMPVDANVHWSTAAVFGPEGKARVLLATRPLIGGASLILLTSVVALSLAVMVISAAKYSWLFIPTHLGTPFSLLMRER</sequence>
<evidence type="ECO:0000313" key="3">
    <source>
        <dbReference type="Proteomes" id="UP000530660"/>
    </source>
</evidence>
<feature type="transmembrane region" description="Helical" evidence="1">
    <location>
        <begin position="12"/>
        <end position="37"/>
    </location>
</feature>
<feature type="transmembrane region" description="Helical" evidence="1">
    <location>
        <begin position="445"/>
        <end position="466"/>
    </location>
</feature>
<keyword evidence="1" id="KW-1133">Transmembrane helix</keyword>